<comment type="similarity">
    <text evidence="7">Belongs to the binding-protein-dependent transport system permease family. OppBC subfamily.</text>
</comment>
<feature type="domain" description="ABC transmembrane type-1" evidence="9">
    <location>
        <begin position="99"/>
        <end position="288"/>
    </location>
</feature>
<evidence type="ECO:0000256" key="6">
    <source>
        <dbReference type="ARBA" id="ARBA00023136"/>
    </source>
</evidence>
<keyword evidence="4 8" id="KW-0812">Transmembrane</keyword>
<dbReference type="InterPro" id="IPR053385">
    <property type="entry name" value="ABC_transport_permease"/>
</dbReference>
<comment type="subcellular location">
    <subcellularLocation>
        <location evidence="1 8">Cell membrane</location>
        <topology evidence="1 8">Multi-pass membrane protein</topology>
    </subcellularLocation>
</comment>
<feature type="transmembrane region" description="Helical" evidence="8">
    <location>
        <begin position="37"/>
        <end position="59"/>
    </location>
</feature>
<dbReference type="Proteomes" id="UP001163550">
    <property type="component" value="Chromosome"/>
</dbReference>
<evidence type="ECO:0000256" key="7">
    <source>
        <dbReference type="ARBA" id="ARBA00024202"/>
    </source>
</evidence>
<feature type="transmembrane region" description="Helical" evidence="8">
    <location>
        <begin position="265"/>
        <end position="288"/>
    </location>
</feature>
<dbReference type="Gene3D" id="1.10.3720.10">
    <property type="entry name" value="MetI-like"/>
    <property type="match status" value="1"/>
</dbReference>
<evidence type="ECO:0000259" key="9">
    <source>
        <dbReference type="PROSITE" id="PS50928"/>
    </source>
</evidence>
<accession>A0ABY6HHG1</accession>
<evidence type="ECO:0000256" key="3">
    <source>
        <dbReference type="ARBA" id="ARBA00022475"/>
    </source>
</evidence>
<evidence type="ECO:0000256" key="8">
    <source>
        <dbReference type="RuleBase" id="RU363032"/>
    </source>
</evidence>
<dbReference type="PROSITE" id="PS50928">
    <property type="entry name" value="ABC_TM1"/>
    <property type="match status" value="1"/>
</dbReference>
<evidence type="ECO:0000256" key="2">
    <source>
        <dbReference type="ARBA" id="ARBA00022448"/>
    </source>
</evidence>
<evidence type="ECO:0000256" key="1">
    <source>
        <dbReference type="ARBA" id="ARBA00004651"/>
    </source>
</evidence>
<name>A0ABY6HHG1_9FIRM</name>
<feature type="transmembrane region" description="Helical" evidence="8">
    <location>
        <begin position="220"/>
        <end position="245"/>
    </location>
</feature>
<dbReference type="PANTHER" id="PTHR43386:SF1">
    <property type="entry name" value="D,D-DIPEPTIDE TRANSPORT SYSTEM PERMEASE PROTEIN DDPC-RELATED"/>
    <property type="match status" value="1"/>
</dbReference>
<keyword evidence="2 8" id="KW-0813">Transport</keyword>
<proteinExistence type="inferred from homology"/>
<dbReference type="SUPFAM" id="SSF161098">
    <property type="entry name" value="MetI-like"/>
    <property type="match status" value="1"/>
</dbReference>
<evidence type="ECO:0000313" key="11">
    <source>
        <dbReference type="Proteomes" id="UP001163550"/>
    </source>
</evidence>
<keyword evidence="11" id="KW-1185">Reference proteome</keyword>
<evidence type="ECO:0000256" key="5">
    <source>
        <dbReference type="ARBA" id="ARBA00022989"/>
    </source>
</evidence>
<dbReference type="InterPro" id="IPR000515">
    <property type="entry name" value="MetI-like"/>
</dbReference>
<evidence type="ECO:0000256" key="4">
    <source>
        <dbReference type="ARBA" id="ARBA00022692"/>
    </source>
</evidence>
<protein>
    <submittedName>
        <fullName evidence="10">ABC transporter permease</fullName>
    </submittedName>
</protein>
<dbReference type="Pfam" id="PF12911">
    <property type="entry name" value="OppC_N"/>
    <property type="match status" value="1"/>
</dbReference>
<dbReference type="PANTHER" id="PTHR43386">
    <property type="entry name" value="OLIGOPEPTIDE TRANSPORT SYSTEM PERMEASE PROTEIN APPC"/>
    <property type="match status" value="1"/>
</dbReference>
<feature type="transmembrane region" description="Helical" evidence="8">
    <location>
        <begin position="106"/>
        <end position="127"/>
    </location>
</feature>
<keyword evidence="5 8" id="KW-1133">Transmembrane helix</keyword>
<evidence type="ECO:0000313" key="10">
    <source>
        <dbReference type="EMBL" id="UYO62884.1"/>
    </source>
</evidence>
<keyword evidence="6 8" id="KW-0472">Membrane</keyword>
<reference evidence="10" key="1">
    <citation type="submission" date="2021-11" db="EMBL/GenBank/DDBJ databases">
        <title>Isoprene-degrading acetogen.</title>
        <authorList>
            <person name="Yang Y."/>
            <person name="Jin H."/>
            <person name="Yan J."/>
        </authorList>
    </citation>
    <scope>NUCLEOTIDE SEQUENCE</scope>
    <source>
        <strain evidence="10">Berkeley</strain>
    </source>
</reference>
<organism evidence="10 11">
    <name type="scientific">Acetobacterium wieringae</name>
    <dbReference type="NCBI Taxonomy" id="52694"/>
    <lineage>
        <taxon>Bacteria</taxon>
        <taxon>Bacillati</taxon>
        <taxon>Bacillota</taxon>
        <taxon>Clostridia</taxon>
        <taxon>Eubacteriales</taxon>
        <taxon>Eubacteriaceae</taxon>
        <taxon>Acetobacterium</taxon>
    </lineage>
</organism>
<dbReference type="EMBL" id="CP087994">
    <property type="protein sequence ID" value="UYO62884.1"/>
    <property type="molecule type" value="Genomic_DNA"/>
</dbReference>
<keyword evidence="3" id="KW-1003">Cell membrane</keyword>
<dbReference type="CDD" id="cd06261">
    <property type="entry name" value="TM_PBP2"/>
    <property type="match status" value="1"/>
</dbReference>
<dbReference type="InterPro" id="IPR025966">
    <property type="entry name" value="OppC_N"/>
</dbReference>
<dbReference type="Pfam" id="PF00528">
    <property type="entry name" value="BPD_transp_1"/>
    <property type="match status" value="1"/>
</dbReference>
<dbReference type="InterPro" id="IPR050366">
    <property type="entry name" value="BP-dependent_transpt_permease"/>
</dbReference>
<sequence>MDKPVTVTKTIDYSEPFRLEKINNFIGLWRRINRKNIMLTLGIFFSVLIILIAVFAPVLEPYNPTKMDLALKFIPPSPEHFFGTDNMGRDVFSRIIEGSRISLSTAFLVVFISAFIGTITGLISGFWGGKVDMIFMRIVDVLLAFPTIIFALAISTVLGTGAINLVIAICCIQWTSYARVSRGEAILLKNAEYIEAAKAIGNNSYQIMFKYFLPNIISKILILASLNIGSIILYCASLSFLGLGAQPPSPDWGAMISDGKEYMRYAPWMAIFPGLAIAASALIFNMLGDGIRDLLDPRMREAVKTE</sequence>
<dbReference type="InterPro" id="IPR035906">
    <property type="entry name" value="MetI-like_sf"/>
</dbReference>
<gene>
    <name evidence="10" type="ORF">LNN31_00065</name>
</gene>
<dbReference type="NCBIfam" id="NF045474">
    <property type="entry name" value="Opp2C"/>
    <property type="match status" value="1"/>
</dbReference>
<dbReference type="RefSeq" id="WP_228881791.1">
    <property type="nucleotide sequence ID" value="NZ_CABIIK010000038.1"/>
</dbReference>